<keyword evidence="2" id="KW-0238">DNA-binding</keyword>
<dbReference type="HOGENOM" id="CLU_047522_0_0_6"/>
<dbReference type="GO" id="GO:0005829">
    <property type="term" value="C:cytosol"/>
    <property type="evidence" value="ECO:0007669"/>
    <property type="project" value="TreeGrafter"/>
</dbReference>
<dbReference type="EMBL" id="CP003734">
    <property type="protein sequence ID" value="AFO47612.1"/>
    <property type="molecule type" value="Genomic_DNA"/>
</dbReference>
<dbReference type="PRINTS" id="PR00032">
    <property type="entry name" value="HTHARAC"/>
</dbReference>
<dbReference type="PANTHER" id="PTHR47894:SF1">
    <property type="entry name" value="HTH-TYPE TRANSCRIPTIONAL REGULATOR VQSM"/>
    <property type="match status" value="1"/>
</dbReference>
<evidence type="ECO:0000313" key="5">
    <source>
        <dbReference type="EMBL" id="AFO47612.1"/>
    </source>
</evidence>
<evidence type="ECO:0000313" key="6">
    <source>
        <dbReference type="Proteomes" id="UP000006503"/>
    </source>
</evidence>
<dbReference type="Gene3D" id="1.10.10.60">
    <property type="entry name" value="Homeodomain-like"/>
    <property type="match status" value="1"/>
</dbReference>
<gene>
    <name evidence="5" type="ordered locus">T1E_1764</name>
</gene>
<dbReference type="PATRIC" id="fig|1196325.3.peg.1755"/>
<dbReference type="GO" id="GO:0000976">
    <property type="term" value="F:transcription cis-regulatory region binding"/>
    <property type="evidence" value="ECO:0007669"/>
    <property type="project" value="TreeGrafter"/>
</dbReference>
<sequence length="401" mass="45055">MKQCPLTSGVVTSLGGNPKRVAIKTRGVDTWHSDIGTVDLLRVCLLCKAAFGIELATEPQMEFSAHKGTTSISLVRDALQGAELRGLDVATVLSHAHIDPRLLDQRYARVPAGTFSRLWIALADLLDDEFFAADSHPLRRGSFKLMAQLALGCDTIGQALKRILAFLRTALDDIYGSVECDGEYAAIVIHDHGESRRAFCYGAWLVLVHGLLCWLCDRRIPIVKLSMRPPQPEDDSDYRMRFCEEIEWRAERTSAVFEKNVLEYKVCQTLSTLPLFLKGTPSNFLVKYRNDDSTSITIRRRLKLLSPHTWPELDELARDLSMSSSTLQRRLYAEGFTYQRLKDNLRRDISISLLCRAGMTVDGVASEVGFIETSAFHRAFKKWTGITPGAYRRSLRSPRGG</sequence>
<feature type="domain" description="HTH araC/xylS-type" evidence="4">
    <location>
        <begin position="313"/>
        <end position="394"/>
    </location>
</feature>
<evidence type="ECO:0000256" key="1">
    <source>
        <dbReference type="ARBA" id="ARBA00023015"/>
    </source>
</evidence>
<reference evidence="6" key="1">
    <citation type="journal article" date="2013" name="Microb. Biotechnol.">
        <title>Metabolic potential of the organic-solvent tolerant Pseudomonas putida DOT-T1E deduced from its annotated genome.</title>
        <authorList>
            <person name="Udaondo Z."/>
            <person name="Molina L."/>
            <person name="Daniels C."/>
            <person name="Gomez M.J."/>
            <person name="Molina-Henares M.A."/>
            <person name="Matilla M.A."/>
            <person name="Roca A."/>
            <person name="Fernandez M."/>
            <person name="Duque E."/>
            <person name="Segura A."/>
            <person name="Ramos J.L."/>
        </authorList>
    </citation>
    <scope>NUCLEOTIDE SEQUENCE [LARGE SCALE GENOMIC DNA]</scope>
    <source>
        <strain evidence="6">DOT-T1E</strain>
    </source>
</reference>
<dbReference type="SMART" id="SM00342">
    <property type="entry name" value="HTH_ARAC"/>
    <property type="match status" value="1"/>
</dbReference>
<evidence type="ECO:0000256" key="2">
    <source>
        <dbReference type="ARBA" id="ARBA00023125"/>
    </source>
</evidence>
<dbReference type="PROSITE" id="PS01124">
    <property type="entry name" value="HTH_ARAC_FAMILY_2"/>
    <property type="match status" value="1"/>
</dbReference>
<organism evidence="5 6">
    <name type="scientific">Pseudomonas putida (strain DOT-T1E)</name>
    <dbReference type="NCBI Taxonomy" id="1196325"/>
    <lineage>
        <taxon>Bacteria</taxon>
        <taxon>Pseudomonadati</taxon>
        <taxon>Pseudomonadota</taxon>
        <taxon>Gammaproteobacteria</taxon>
        <taxon>Pseudomonadales</taxon>
        <taxon>Pseudomonadaceae</taxon>
        <taxon>Pseudomonas</taxon>
    </lineage>
</organism>
<dbReference type="InterPro" id="IPR009057">
    <property type="entry name" value="Homeodomain-like_sf"/>
</dbReference>
<dbReference type="Pfam" id="PF12625">
    <property type="entry name" value="Arabinose_bd"/>
    <property type="match status" value="1"/>
</dbReference>
<protein>
    <submittedName>
        <fullName evidence="5">AraC family transcriptional regulator</fullName>
    </submittedName>
</protein>
<proteinExistence type="predicted"/>
<evidence type="ECO:0000256" key="3">
    <source>
        <dbReference type="ARBA" id="ARBA00023163"/>
    </source>
</evidence>
<dbReference type="KEGG" id="ppx:T1E_1764"/>
<dbReference type="AlphaFoldDB" id="I7BTY3"/>
<evidence type="ECO:0000259" key="4">
    <source>
        <dbReference type="PROSITE" id="PS01124"/>
    </source>
</evidence>
<keyword evidence="1" id="KW-0805">Transcription regulation</keyword>
<dbReference type="Pfam" id="PF12833">
    <property type="entry name" value="HTH_18"/>
    <property type="match status" value="1"/>
</dbReference>
<keyword evidence="3" id="KW-0804">Transcription</keyword>
<name>I7BTY3_PSEPT</name>
<dbReference type="Proteomes" id="UP000006503">
    <property type="component" value="Chromosome"/>
</dbReference>
<dbReference type="SUPFAM" id="SSF46689">
    <property type="entry name" value="Homeodomain-like"/>
    <property type="match status" value="1"/>
</dbReference>
<dbReference type="PANTHER" id="PTHR47894">
    <property type="entry name" value="HTH-TYPE TRANSCRIPTIONAL REGULATOR GADX"/>
    <property type="match status" value="1"/>
</dbReference>
<dbReference type="GO" id="GO:0003700">
    <property type="term" value="F:DNA-binding transcription factor activity"/>
    <property type="evidence" value="ECO:0007669"/>
    <property type="project" value="InterPro"/>
</dbReference>
<dbReference type="InterPro" id="IPR032687">
    <property type="entry name" value="AraC-type_N"/>
</dbReference>
<dbReference type="InterPro" id="IPR018060">
    <property type="entry name" value="HTH_AraC"/>
</dbReference>
<accession>I7BTY3</accession>
<dbReference type="InterPro" id="IPR020449">
    <property type="entry name" value="Tscrpt_reg_AraC-type_HTH"/>
</dbReference>